<evidence type="ECO:0000313" key="2">
    <source>
        <dbReference type="Proteomes" id="UP000222788"/>
    </source>
</evidence>
<dbReference type="AlphaFoldDB" id="A0A2C5XGX1"/>
<comment type="caution">
    <text evidence="1">The sequence shown here is derived from an EMBL/GenBank/DDBJ whole genome shotgun (WGS) entry which is preliminary data.</text>
</comment>
<reference evidence="1 2" key="1">
    <citation type="journal article" date="2013" name="Fungal Biol.">
        <title>Analysis of microsatellite markers in the genome of the plant pathogen Ceratocystis fimbriata.</title>
        <authorList>
            <person name="Simpson M.C."/>
            <person name="Wilken P.M."/>
            <person name="Coetzee M.P."/>
            <person name="Wingfield M.J."/>
            <person name="Wingfield B.D."/>
        </authorList>
    </citation>
    <scope>NUCLEOTIDE SEQUENCE [LARGE SCALE GENOMIC DNA]</scope>
    <source>
        <strain evidence="1 2">CBS 114723</strain>
    </source>
</reference>
<evidence type="ECO:0000313" key="1">
    <source>
        <dbReference type="EMBL" id="PHH55271.1"/>
    </source>
</evidence>
<proteinExistence type="predicted"/>
<reference evidence="1 2" key="2">
    <citation type="journal article" date="2013" name="IMA Fungus">
        <title>IMA Genome-F 1: Ceratocystis fimbriata: Draft nuclear genome sequence for the plant pathogen, Ceratocystis fimbriata.</title>
        <authorList>
            <person name="Wilken P.M."/>
            <person name="Steenkamp E.T."/>
            <person name="Wingfield M.J."/>
            <person name="de Beer Z.W."/>
            <person name="Wingfield B.D."/>
        </authorList>
    </citation>
    <scope>NUCLEOTIDE SEQUENCE [LARGE SCALE GENOMIC DNA]</scope>
    <source>
        <strain evidence="1 2">CBS 114723</strain>
    </source>
</reference>
<dbReference type="Proteomes" id="UP000222788">
    <property type="component" value="Unassembled WGS sequence"/>
</dbReference>
<name>A0A2C5XGX1_9PEZI</name>
<dbReference type="EMBL" id="APWK03000013">
    <property type="protein sequence ID" value="PHH55271.1"/>
    <property type="molecule type" value="Genomic_DNA"/>
</dbReference>
<organism evidence="1 2">
    <name type="scientific">Ceratocystis fimbriata CBS 114723</name>
    <dbReference type="NCBI Taxonomy" id="1035309"/>
    <lineage>
        <taxon>Eukaryota</taxon>
        <taxon>Fungi</taxon>
        <taxon>Dikarya</taxon>
        <taxon>Ascomycota</taxon>
        <taxon>Pezizomycotina</taxon>
        <taxon>Sordariomycetes</taxon>
        <taxon>Hypocreomycetidae</taxon>
        <taxon>Microascales</taxon>
        <taxon>Ceratocystidaceae</taxon>
        <taxon>Ceratocystis</taxon>
    </lineage>
</organism>
<gene>
    <name evidence="1" type="ORF">CFIMG_003964RA</name>
</gene>
<keyword evidence="2" id="KW-1185">Reference proteome</keyword>
<accession>A0A2C5XGX1</accession>
<protein>
    <submittedName>
        <fullName evidence="1">Uncharacterized protein</fullName>
    </submittedName>
</protein>
<sequence>MVTYDSEMVNAILFSEDLTTSTFFSIENDEEPDDHYTQLTLSQIFHAVLAREGGDYNDVEKISFDYLGPDIEGLADGYRDINDFAFDKESYLSRWDQFVGTQLSIIAQILVPSKEVSKISFTKDYPSEMRFYSRQGMHNTMHVYLDSK</sequence>